<dbReference type="RefSeq" id="WP_009495736.1">
    <property type="nucleotide sequence ID" value="NZ_CP009223.1"/>
</dbReference>
<dbReference type="Proteomes" id="UP000029079">
    <property type="component" value="Chromosome"/>
</dbReference>
<reference evidence="3 4" key="1">
    <citation type="journal article" date="2014" name="Genome Announc.">
        <title>Complete Genome Sequences of Fish Pathogenic Weissella ceti Strains WS74 and WS105.</title>
        <authorList>
            <person name="Figueiredo H.C."/>
            <person name="Leal C.A."/>
            <person name="Dorella F.A."/>
            <person name="Carvalho A.F."/>
            <person name="Soares S.C."/>
            <person name="Pereira F.L."/>
            <person name="Azevedo V.A."/>
        </authorList>
    </citation>
    <scope>NUCLEOTIDE SEQUENCE [LARGE SCALE GENOMIC DNA]</scope>
    <source>
        <strain evidence="3 4">WS74</strain>
    </source>
</reference>
<keyword evidence="1" id="KW-0560">Oxidoreductase</keyword>
<dbReference type="AlphaFoldDB" id="A0A075TUG0"/>
<sequence length="229" mass="24846">MQNKTIGILGAGKVGIVLAQLAVRAGYNVIIAGSGSVEKISLTIEVLAPGATAMTAKDVTEKADIIILALPLSKYLTIEKEGLKDKLVIDAMNYWWEVDGFRTDLTNPLQSSSELIQEFLPESHVVKAFNHMGYHDLLDEAVSKGTAGRKAIAVAGNETPMVRIVEEIVDTLGFDPLYIGDLTQGQRLEPGSDAFGANEEIQQLKSMIDAFDETERGQLIKQARSETTQ</sequence>
<feature type="domain" description="Pyrroline-5-carboxylate reductase catalytic N-terminal" evidence="2">
    <location>
        <begin position="5"/>
        <end position="94"/>
    </location>
</feature>
<dbReference type="PANTHER" id="PTHR14239">
    <property type="entry name" value="DUDULIN-RELATED"/>
    <property type="match status" value="1"/>
</dbReference>
<organism evidence="3 4">
    <name type="scientific">Weissella ceti</name>
    <dbReference type="NCBI Taxonomy" id="759620"/>
    <lineage>
        <taxon>Bacteria</taxon>
        <taxon>Bacillati</taxon>
        <taxon>Bacillota</taxon>
        <taxon>Bacilli</taxon>
        <taxon>Lactobacillales</taxon>
        <taxon>Lactobacillaceae</taxon>
        <taxon>Weissella</taxon>
    </lineage>
</organism>
<dbReference type="GO" id="GO:0052851">
    <property type="term" value="F:ferric-chelate reductase (NADPH) activity"/>
    <property type="evidence" value="ECO:0007669"/>
    <property type="project" value="TreeGrafter"/>
</dbReference>
<dbReference type="GO" id="GO:0005886">
    <property type="term" value="C:plasma membrane"/>
    <property type="evidence" value="ECO:0007669"/>
    <property type="project" value="TreeGrafter"/>
</dbReference>
<dbReference type="KEGG" id="wci:WS105_0248"/>
<keyword evidence="4" id="KW-1185">Reference proteome</keyword>
<evidence type="ECO:0000259" key="2">
    <source>
        <dbReference type="Pfam" id="PF03807"/>
    </source>
</evidence>
<dbReference type="KEGG" id="wct:WS74_0250"/>
<dbReference type="Pfam" id="PF03807">
    <property type="entry name" value="F420_oxidored"/>
    <property type="match status" value="1"/>
</dbReference>
<dbReference type="InterPro" id="IPR051267">
    <property type="entry name" value="STEAP_metalloreductase"/>
</dbReference>
<protein>
    <submittedName>
        <fullName evidence="3">Coenzyme F420-dependent NADP oxidoreductase</fullName>
    </submittedName>
</protein>
<dbReference type="STRING" id="759620.WS105_0248"/>
<evidence type="ECO:0000313" key="4">
    <source>
        <dbReference type="Proteomes" id="UP000029079"/>
    </source>
</evidence>
<dbReference type="OrthoDB" id="9800163at2"/>
<gene>
    <name evidence="3" type="ORF">WS74_0250</name>
</gene>
<proteinExistence type="predicted"/>
<reference evidence="4" key="2">
    <citation type="submission" date="2014-08" db="EMBL/GenBank/DDBJ databases">
        <title>Complete genome of Weissella ceti strain WS74 isolated from diseased rainbow trout in Brazil.</title>
        <authorList>
            <person name="Figueiredo H.C.P."/>
            <person name="Leal C.A.G."/>
            <person name="Pereira F.L."/>
            <person name="Soares S.C."/>
            <person name="Dorella F.A."/>
            <person name="Carvalho A.F."/>
            <person name="Azevedo V.A.C."/>
        </authorList>
    </citation>
    <scope>NUCLEOTIDE SEQUENCE [LARGE SCALE GENOMIC DNA]</scope>
    <source>
        <strain evidence="4">WS74</strain>
    </source>
</reference>
<dbReference type="GO" id="GO:0008823">
    <property type="term" value="F:cupric reductase (NADH) activity"/>
    <property type="evidence" value="ECO:0007669"/>
    <property type="project" value="TreeGrafter"/>
</dbReference>
<dbReference type="SUPFAM" id="SSF51735">
    <property type="entry name" value="NAD(P)-binding Rossmann-fold domains"/>
    <property type="match status" value="1"/>
</dbReference>
<dbReference type="PANTHER" id="PTHR14239:SF0">
    <property type="entry name" value="F420-DEPENDENT NADP REDUCTASE"/>
    <property type="match status" value="1"/>
</dbReference>
<dbReference type="EMBL" id="CP009223">
    <property type="protein sequence ID" value="AIM62502.1"/>
    <property type="molecule type" value="Genomic_DNA"/>
</dbReference>
<dbReference type="InterPro" id="IPR036291">
    <property type="entry name" value="NAD(P)-bd_dom_sf"/>
</dbReference>
<dbReference type="InterPro" id="IPR028939">
    <property type="entry name" value="P5C_Rdtase_cat_N"/>
</dbReference>
<dbReference type="KEGG" id="wce:WS08_0250"/>
<dbReference type="PATRIC" id="fig|759620.7.peg.236"/>
<evidence type="ECO:0000256" key="1">
    <source>
        <dbReference type="ARBA" id="ARBA00023002"/>
    </source>
</evidence>
<evidence type="ECO:0000313" key="3">
    <source>
        <dbReference type="EMBL" id="AIM62502.1"/>
    </source>
</evidence>
<dbReference type="Gene3D" id="3.40.50.720">
    <property type="entry name" value="NAD(P)-binding Rossmann-like Domain"/>
    <property type="match status" value="1"/>
</dbReference>
<name>A0A075TUG0_9LACO</name>
<dbReference type="GO" id="GO:0015677">
    <property type="term" value="P:copper ion import"/>
    <property type="evidence" value="ECO:0007669"/>
    <property type="project" value="TreeGrafter"/>
</dbReference>
<accession>A0A075TUG0</accession>